<dbReference type="SMART" id="SM00516">
    <property type="entry name" value="SEC14"/>
    <property type="match status" value="1"/>
</dbReference>
<dbReference type="HOGENOM" id="CLU_014001_0_1_1"/>
<dbReference type="OrthoDB" id="1434354at2759"/>
<name>A4RX19_OSTLU</name>
<evidence type="ECO:0000313" key="5">
    <source>
        <dbReference type="EMBL" id="ABO95969.1"/>
    </source>
</evidence>
<dbReference type="InterPro" id="IPR036273">
    <property type="entry name" value="CRAL/TRIO_N_dom_sf"/>
</dbReference>
<protein>
    <recommendedName>
        <fullName evidence="4">CRAL-TRIO domain-containing protein</fullName>
    </recommendedName>
</protein>
<dbReference type="GeneID" id="5001968"/>
<dbReference type="InterPro" id="IPR001251">
    <property type="entry name" value="CRAL-TRIO_dom"/>
</dbReference>
<comment type="similarity">
    <text evidence="3">Belongs to the SFH family.</text>
</comment>
<feature type="domain" description="CRAL-TRIO" evidence="4">
    <location>
        <begin position="45"/>
        <end position="195"/>
    </location>
</feature>
<accession>A4RX19</accession>
<dbReference type="KEGG" id="olu:OSTLU_6256"/>
<evidence type="ECO:0000256" key="3">
    <source>
        <dbReference type="ARBA" id="ARBA00038020"/>
    </source>
</evidence>
<evidence type="ECO:0000256" key="2">
    <source>
        <dbReference type="ARBA" id="ARBA00004395"/>
    </source>
</evidence>
<keyword evidence="6" id="KW-1185">Reference proteome</keyword>
<dbReference type="InterPro" id="IPR036865">
    <property type="entry name" value="CRAL-TRIO_dom_sf"/>
</dbReference>
<dbReference type="Gene3D" id="3.40.525.10">
    <property type="entry name" value="CRAL-TRIO lipid binding domain"/>
    <property type="match status" value="1"/>
</dbReference>
<comment type="subcellular location">
    <subcellularLocation>
        <location evidence="1">Cell membrane</location>
        <topology evidence="1">Peripheral membrane protein</topology>
    </subcellularLocation>
    <subcellularLocation>
        <location evidence="2">Golgi apparatus membrane</location>
        <topology evidence="2">Peripheral membrane protein</topology>
    </subcellularLocation>
</comment>
<sequence>EERALLKFVRARKSAEKSYEMLRNTLAWRARERVDACLSEPIDDDKLKHVERIPAYYAGFGKTGHPIYVEHTAVIPWPTILEHMTADEFLKSQVQTLEWQASVVYPEASRRAGEPITQVINVWDLKGLTMSGFTSEIRAFVKKASAVAQDNYPEGLYAAYIVNAPKIFSFVWAVVKQFLDAKTVAKVHIYGSGSK</sequence>
<dbReference type="PANTHER" id="PTHR45657">
    <property type="entry name" value="CRAL-TRIO DOMAIN-CONTAINING PROTEIN YKL091C-RELATED"/>
    <property type="match status" value="1"/>
</dbReference>
<dbReference type="GO" id="GO:0005886">
    <property type="term" value="C:plasma membrane"/>
    <property type="evidence" value="ECO:0007669"/>
    <property type="project" value="UniProtKB-SubCell"/>
</dbReference>
<dbReference type="InterPro" id="IPR051026">
    <property type="entry name" value="PI/PC_transfer"/>
</dbReference>
<feature type="non-terminal residue" evidence="5">
    <location>
        <position position="1"/>
    </location>
</feature>
<dbReference type="Proteomes" id="UP000001568">
    <property type="component" value="Chromosome 5"/>
</dbReference>
<dbReference type="CDD" id="cd00170">
    <property type="entry name" value="SEC14"/>
    <property type="match status" value="1"/>
</dbReference>
<evidence type="ECO:0000256" key="1">
    <source>
        <dbReference type="ARBA" id="ARBA00004202"/>
    </source>
</evidence>
<dbReference type="AlphaFoldDB" id="A4RX19"/>
<dbReference type="GO" id="GO:0000139">
    <property type="term" value="C:Golgi membrane"/>
    <property type="evidence" value="ECO:0007669"/>
    <property type="project" value="UniProtKB-SubCell"/>
</dbReference>
<evidence type="ECO:0000313" key="6">
    <source>
        <dbReference type="Proteomes" id="UP000001568"/>
    </source>
</evidence>
<dbReference type="SUPFAM" id="SSF46938">
    <property type="entry name" value="CRAL/TRIO N-terminal domain"/>
    <property type="match status" value="1"/>
</dbReference>
<dbReference type="PANTHER" id="PTHR45657:SF1">
    <property type="entry name" value="CRAL-TRIO DOMAIN-CONTAINING PROTEIN YKL091C-RELATED"/>
    <property type="match status" value="1"/>
</dbReference>
<dbReference type="Pfam" id="PF00650">
    <property type="entry name" value="CRAL_TRIO"/>
    <property type="match status" value="1"/>
</dbReference>
<proteinExistence type="inferred from homology"/>
<dbReference type="eggNOG" id="KOG1471">
    <property type="taxonomic scope" value="Eukaryota"/>
</dbReference>
<feature type="non-terminal residue" evidence="5">
    <location>
        <position position="195"/>
    </location>
</feature>
<reference evidence="5 6" key="1">
    <citation type="journal article" date="2007" name="Proc. Natl. Acad. Sci. U.S.A.">
        <title>The tiny eukaryote Ostreococcus provides genomic insights into the paradox of plankton speciation.</title>
        <authorList>
            <person name="Palenik B."/>
            <person name="Grimwood J."/>
            <person name="Aerts A."/>
            <person name="Rouze P."/>
            <person name="Salamov A."/>
            <person name="Putnam N."/>
            <person name="Dupont C."/>
            <person name="Jorgensen R."/>
            <person name="Derelle E."/>
            <person name="Rombauts S."/>
            <person name="Zhou K."/>
            <person name="Otillar R."/>
            <person name="Merchant S.S."/>
            <person name="Podell S."/>
            <person name="Gaasterland T."/>
            <person name="Napoli C."/>
            <person name="Gendler K."/>
            <person name="Manuell A."/>
            <person name="Tai V."/>
            <person name="Vallon O."/>
            <person name="Piganeau G."/>
            <person name="Jancek S."/>
            <person name="Heijde M."/>
            <person name="Jabbari K."/>
            <person name="Bowler C."/>
            <person name="Lohr M."/>
            <person name="Robbens S."/>
            <person name="Werner G."/>
            <person name="Dubchak I."/>
            <person name="Pazour G.J."/>
            <person name="Ren Q."/>
            <person name="Paulsen I."/>
            <person name="Delwiche C."/>
            <person name="Schmutz J."/>
            <person name="Rokhsar D."/>
            <person name="Van de Peer Y."/>
            <person name="Moreau H."/>
            <person name="Grigoriev I.V."/>
        </authorList>
    </citation>
    <scope>NUCLEOTIDE SEQUENCE [LARGE SCALE GENOMIC DNA]</scope>
    <source>
        <strain evidence="5 6">CCE9901</strain>
    </source>
</reference>
<gene>
    <name evidence="5" type="ORF">OSTLU_6256</name>
</gene>
<dbReference type="RefSeq" id="XP_001417676.1">
    <property type="nucleotide sequence ID" value="XM_001417639.1"/>
</dbReference>
<dbReference type="SUPFAM" id="SSF52087">
    <property type="entry name" value="CRAL/TRIO domain"/>
    <property type="match status" value="1"/>
</dbReference>
<organism evidence="5 6">
    <name type="scientific">Ostreococcus lucimarinus (strain CCE9901)</name>
    <dbReference type="NCBI Taxonomy" id="436017"/>
    <lineage>
        <taxon>Eukaryota</taxon>
        <taxon>Viridiplantae</taxon>
        <taxon>Chlorophyta</taxon>
        <taxon>Mamiellophyceae</taxon>
        <taxon>Mamiellales</taxon>
        <taxon>Bathycoccaceae</taxon>
        <taxon>Ostreococcus</taxon>
    </lineage>
</organism>
<dbReference type="Gramene" id="ABO95969">
    <property type="protein sequence ID" value="ABO95969"/>
    <property type="gene ID" value="OSTLU_6256"/>
</dbReference>
<dbReference type="EMBL" id="CP000585">
    <property type="protein sequence ID" value="ABO95969.1"/>
    <property type="molecule type" value="Genomic_DNA"/>
</dbReference>
<dbReference type="PROSITE" id="PS50191">
    <property type="entry name" value="CRAL_TRIO"/>
    <property type="match status" value="1"/>
</dbReference>
<dbReference type="OMA" id="FSTMFKM"/>
<evidence type="ECO:0000259" key="4">
    <source>
        <dbReference type="PROSITE" id="PS50191"/>
    </source>
</evidence>